<dbReference type="AlphaFoldDB" id="J9D8X3"/>
<reference evidence="1 2" key="1">
    <citation type="submission" date="2011-08" db="EMBL/GenBank/DDBJ databases">
        <authorList>
            <person name="Liu Z.J."/>
            <person name="Shi F.L."/>
            <person name="Lu J.Q."/>
            <person name="Li M."/>
            <person name="Wang Z.L."/>
        </authorList>
    </citation>
    <scope>NUCLEOTIDE SEQUENCE [LARGE SCALE GENOMIC DNA]</scope>
    <source>
        <strain evidence="1 2">USNM 41457</strain>
    </source>
</reference>
<organism evidence="1 2">
    <name type="scientific">Edhazardia aedis (strain USNM 41457)</name>
    <name type="common">Microsporidian parasite</name>
    <dbReference type="NCBI Taxonomy" id="1003232"/>
    <lineage>
        <taxon>Eukaryota</taxon>
        <taxon>Fungi</taxon>
        <taxon>Fungi incertae sedis</taxon>
        <taxon>Microsporidia</taxon>
        <taxon>Edhazardia</taxon>
    </lineage>
</organism>
<gene>
    <name evidence="1" type="ORF">EDEG_01500</name>
</gene>
<evidence type="ECO:0000313" key="2">
    <source>
        <dbReference type="Proteomes" id="UP000003163"/>
    </source>
</evidence>
<dbReference type="InParanoid" id="J9D8X3"/>
<protein>
    <submittedName>
        <fullName evidence="1">Uncharacterized protein</fullName>
    </submittedName>
</protein>
<keyword evidence="2" id="KW-1185">Reference proteome</keyword>
<dbReference type="Proteomes" id="UP000003163">
    <property type="component" value="Unassembled WGS sequence"/>
</dbReference>
<sequence length="242" mass="28218">MPNTHKKGFFTRILSVLSCFRKHNHSNKKYCTSDKSVKKLSKEYIFEPRINNEVETKSGLCENKTKMCSFKKVFDDFKNDLNPLSVVIENNQILETSSKKESCSYNLSDHSDDKKNVRTEKVLNSKYEQASSSKQSCSLNTNINEFLTDESFKEHKKHKTHNSLVVLNDEKYIFSSYVDRKTPKIVRNMLNSMDNQFYQQNSLKDNNVDNFFNDSDCFNADFNLKVEEESTKSFKNANTQLL</sequence>
<proteinExistence type="predicted"/>
<accession>J9D8X3</accession>
<name>J9D8X3_EDHAE</name>
<dbReference type="HOGENOM" id="CLU_1147186_0_0_1"/>
<evidence type="ECO:0000313" key="1">
    <source>
        <dbReference type="EMBL" id="EJW04211.1"/>
    </source>
</evidence>
<comment type="caution">
    <text evidence="1">The sequence shown here is derived from an EMBL/GenBank/DDBJ whole genome shotgun (WGS) entry which is preliminary data.</text>
</comment>
<reference evidence="2" key="2">
    <citation type="submission" date="2015-07" db="EMBL/GenBank/DDBJ databases">
        <title>Contrasting host-pathogen interactions and genome evolution in two generalist and specialist microsporidian pathogens of mosquitoes.</title>
        <authorList>
            <consortium name="The Broad Institute Genomics Platform"/>
            <consortium name="The Broad Institute Genome Sequencing Center for Infectious Disease"/>
            <person name="Cuomo C.A."/>
            <person name="Sanscrainte N.D."/>
            <person name="Goldberg J.M."/>
            <person name="Heiman D."/>
            <person name="Young S."/>
            <person name="Zeng Q."/>
            <person name="Becnel J.J."/>
            <person name="Birren B.W."/>
        </authorList>
    </citation>
    <scope>NUCLEOTIDE SEQUENCE [LARGE SCALE GENOMIC DNA]</scope>
    <source>
        <strain evidence="2">USNM 41457</strain>
    </source>
</reference>
<dbReference type="EMBL" id="AFBI03000022">
    <property type="protein sequence ID" value="EJW04211.1"/>
    <property type="molecule type" value="Genomic_DNA"/>
</dbReference>
<dbReference type="VEuPathDB" id="MicrosporidiaDB:EDEG_01500"/>